<reference evidence="9" key="2">
    <citation type="journal article" date="2023" name="IMA Fungus">
        <title>Comparative genomic study of the Penicillium genus elucidates a diverse pangenome and 15 lateral gene transfer events.</title>
        <authorList>
            <person name="Petersen C."/>
            <person name="Sorensen T."/>
            <person name="Nielsen M.R."/>
            <person name="Sondergaard T.E."/>
            <person name="Sorensen J.L."/>
            <person name="Fitzpatrick D.A."/>
            <person name="Frisvad J.C."/>
            <person name="Nielsen K.L."/>
        </authorList>
    </citation>
    <scope>NUCLEOTIDE SEQUENCE</scope>
    <source>
        <strain evidence="9">IBT 29864</strain>
    </source>
</reference>
<keyword evidence="3" id="KW-0805">Transcription regulation</keyword>
<evidence type="ECO:0000256" key="4">
    <source>
        <dbReference type="ARBA" id="ARBA00023125"/>
    </source>
</evidence>
<dbReference type="InterPro" id="IPR007219">
    <property type="entry name" value="XnlR_reg_dom"/>
</dbReference>
<comment type="caution">
    <text evidence="9">The sequence shown here is derived from an EMBL/GenBank/DDBJ whole genome shotgun (WGS) entry which is preliminary data.</text>
</comment>
<dbReference type="RefSeq" id="XP_056561263.1">
    <property type="nucleotide sequence ID" value="XM_056694534.1"/>
</dbReference>
<evidence type="ECO:0000256" key="3">
    <source>
        <dbReference type="ARBA" id="ARBA00023015"/>
    </source>
</evidence>
<feature type="region of interest" description="Disordered" evidence="7">
    <location>
        <begin position="92"/>
        <end position="136"/>
    </location>
</feature>
<keyword evidence="2" id="KW-0479">Metal-binding</keyword>
<evidence type="ECO:0000256" key="6">
    <source>
        <dbReference type="ARBA" id="ARBA00023242"/>
    </source>
</evidence>
<dbReference type="SMART" id="SM00066">
    <property type="entry name" value="GAL4"/>
    <property type="match status" value="1"/>
</dbReference>
<dbReference type="Pfam" id="PF04082">
    <property type="entry name" value="Fungal_trans"/>
    <property type="match status" value="1"/>
</dbReference>
<keyword evidence="5" id="KW-0804">Transcription</keyword>
<dbReference type="InterPro" id="IPR036864">
    <property type="entry name" value="Zn2-C6_fun-type_DNA-bd_sf"/>
</dbReference>
<dbReference type="GO" id="GO:0000981">
    <property type="term" value="F:DNA-binding transcription factor activity, RNA polymerase II-specific"/>
    <property type="evidence" value="ECO:0007669"/>
    <property type="project" value="InterPro"/>
</dbReference>
<dbReference type="InterPro" id="IPR050613">
    <property type="entry name" value="Sec_Metabolite_Reg"/>
</dbReference>
<evidence type="ECO:0000313" key="9">
    <source>
        <dbReference type="EMBL" id="KAJ5390535.1"/>
    </source>
</evidence>
<dbReference type="InterPro" id="IPR001138">
    <property type="entry name" value="Zn2Cys6_DnaBD"/>
</dbReference>
<dbReference type="PROSITE" id="PS50048">
    <property type="entry name" value="ZN2_CY6_FUNGAL_2"/>
    <property type="match status" value="1"/>
</dbReference>
<feature type="compositionally biased region" description="Basic and acidic residues" evidence="7">
    <location>
        <begin position="92"/>
        <end position="105"/>
    </location>
</feature>
<evidence type="ECO:0000256" key="7">
    <source>
        <dbReference type="SAM" id="MobiDB-lite"/>
    </source>
</evidence>
<organism evidence="9 10">
    <name type="scientific">Penicillium cataractarum</name>
    <dbReference type="NCBI Taxonomy" id="2100454"/>
    <lineage>
        <taxon>Eukaryota</taxon>
        <taxon>Fungi</taxon>
        <taxon>Dikarya</taxon>
        <taxon>Ascomycota</taxon>
        <taxon>Pezizomycotina</taxon>
        <taxon>Eurotiomycetes</taxon>
        <taxon>Eurotiomycetidae</taxon>
        <taxon>Eurotiales</taxon>
        <taxon>Aspergillaceae</taxon>
        <taxon>Penicillium</taxon>
    </lineage>
</organism>
<comment type="subcellular location">
    <subcellularLocation>
        <location evidence="1">Nucleus</location>
    </subcellularLocation>
</comment>
<dbReference type="GO" id="GO:0006351">
    <property type="term" value="P:DNA-templated transcription"/>
    <property type="evidence" value="ECO:0007669"/>
    <property type="project" value="InterPro"/>
</dbReference>
<dbReference type="GO" id="GO:0003677">
    <property type="term" value="F:DNA binding"/>
    <property type="evidence" value="ECO:0007669"/>
    <property type="project" value="UniProtKB-KW"/>
</dbReference>
<dbReference type="GeneID" id="81433711"/>
<protein>
    <recommendedName>
        <fullName evidence="8">Zn(2)-C6 fungal-type domain-containing protein</fullName>
    </recommendedName>
</protein>
<evidence type="ECO:0000259" key="8">
    <source>
        <dbReference type="PROSITE" id="PS50048"/>
    </source>
</evidence>
<dbReference type="PANTHER" id="PTHR31001:SF45">
    <property type="entry name" value="ZN(II)2CYS6 TRANSCRIPTION FACTOR (EUROFUNG)"/>
    <property type="match status" value="1"/>
</dbReference>
<name>A0A9W9VWK1_9EURO</name>
<dbReference type="SUPFAM" id="SSF57701">
    <property type="entry name" value="Zn2/Cys6 DNA-binding domain"/>
    <property type="match status" value="1"/>
</dbReference>
<gene>
    <name evidence="9" type="ORF">N7496_001603</name>
</gene>
<sequence length="746" mass="84440">MSIQGPSSPAPYRAPHHSSIKSQRVLACILCQQRKVKCDRKFPCSNCIKHQTQCVPSTQTRPRRRRFPERQLLERLRSYEELLRQNKIKFEPLHKDSSSTARSEDLQEDSEDSGAEQPESERSDGSFPTGPSKPKSACEAKNIWHALSQGFRGVNNDGDLNDGVREVMVGKTWDNLFDNDDHLLFGSRQAAVELSTLHPEPVHIFRLWQIYLENVNPLLRVTHTPTLQGRIIEAASNLTNVTPALEALMFGIYSMAVLSLGEDCQTSFGMPKNELLRKFQFGCQQALLNCGFLRSADRDCLTALYLYLVSSAWRFVVFGLPTKSVQVSVHPSTNPRSLSSMLGIASRIAQRMGIQSESNNSKYPVLEAEMRRRLWWSFVLFDARISELSDYRTTLLAPTWDCKIPLNVNDFDIRPEMKEPPAVQGKITEGLFTILRCELGEFIRHSSFHLEFTNPSLKRVAKDLPGGGNLDALERIIEKGYLDHCDSHNSLHFMTIWMMRTTISKHRLLEYYSRCCYESQTANQSDTPMLYAFKVLESDTKIISSPLTKGFTWFLHSHFPLPAYIHIVQELIKQPTRTEAKQAWEVMSDNYEARFNASILVGTSDFVSNPVFNTFTKILLQAWDALENASRNLGTAAQEPLVPPRIVSSLKVRMAEKARNEQNGNMGQQLGDFTNVDITDLLMSMPMGFGNPNSGYGMTGADTYPVDQVPLTNPSIPGQSPGLPIAQMHQMSWASMAWAFRERRGW</sequence>
<dbReference type="Gene3D" id="4.10.240.10">
    <property type="entry name" value="Zn(2)-C6 fungal-type DNA-binding domain"/>
    <property type="match status" value="1"/>
</dbReference>
<dbReference type="Proteomes" id="UP001147782">
    <property type="component" value="Unassembled WGS sequence"/>
</dbReference>
<accession>A0A9W9VWK1</accession>
<dbReference type="EMBL" id="JAPZBS010000001">
    <property type="protein sequence ID" value="KAJ5390535.1"/>
    <property type="molecule type" value="Genomic_DNA"/>
</dbReference>
<proteinExistence type="predicted"/>
<feature type="domain" description="Zn(2)-C6 fungal-type" evidence="8">
    <location>
        <begin position="27"/>
        <end position="55"/>
    </location>
</feature>
<dbReference type="SMART" id="SM00906">
    <property type="entry name" value="Fungal_trans"/>
    <property type="match status" value="1"/>
</dbReference>
<evidence type="ECO:0000313" key="10">
    <source>
        <dbReference type="Proteomes" id="UP001147782"/>
    </source>
</evidence>
<dbReference type="Pfam" id="PF00172">
    <property type="entry name" value="Zn_clus"/>
    <property type="match status" value="1"/>
</dbReference>
<dbReference type="PANTHER" id="PTHR31001">
    <property type="entry name" value="UNCHARACTERIZED TRANSCRIPTIONAL REGULATORY PROTEIN"/>
    <property type="match status" value="1"/>
</dbReference>
<dbReference type="GO" id="GO:0008270">
    <property type="term" value="F:zinc ion binding"/>
    <property type="evidence" value="ECO:0007669"/>
    <property type="project" value="InterPro"/>
</dbReference>
<dbReference type="OrthoDB" id="2269373at2759"/>
<dbReference type="CDD" id="cd00067">
    <property type="entry name" value="GAL4"/>
    <property type="match status" value="1"/>
</dbReference>
<keyword evidence="6" id="KW-0539">Nucleus</keyword>
<evidence type="ECO:0000256" key="5">
    <source>
        <dbReference type="ARBA" id="ARBA00023163"/>
    </source>
</evidence>
<dbReference type="GO" id="GO:0005634">
    <property type="term" value="C:nucleus"/>
    <property type="evidence" value="ECO:0007669"/>
    <property type="project" value="UniProtKB-SubCell"/>
</dbReference>
<keyword evidence="4" id="KW-0238">DNA-binding</keyword>
<evidence type="ECO:0000256" key="1">
    <source>
        <dbReference type="ARBA" id="ARBA00004123"/>
    </source>
</evidence>
<keyword evidence="10" id="KW-1185">Reference proteome</keyword>
<reference evidence="9" key="1">
    <citation type="submission" date="2022-11" db="EMBL/GenBank/DDBJ databases">
        <authorList>
            <person name="Petersen C."/>
        </authorList>
    </citation>
    <scope>NUCLEOTIDE SEQUENCE</scope>
    <source>
        <strain evidence="9">IBT 29864</strain>
    </source>
</reference>
<dbReference type="CDD" id="cd12148">
    <property type="entry name" value="fungal_TF_MHR"/>
    <property type="match status" value="1"/>
</dbReference>
<dbReference type="AlphaFoldDB" id="A0A9W9VWK1"/>
<evidence type="ECO:0000256" key="2">
    <source>
        <dbReference type="ARBA" id="ARBA00022723"/>
    </source>
</evidence>